<comment type="caution">
    <text evidence="6">The sequence shown here is derived from an EMBL/GenBank/DDBJ whole genome shotgun (WGS) entry which is preliminary data.</text>
</comment>
<reference evidence="6 7" key="1">
    <citation type="submission" date="2019-01" db="EMBL/GenBank/DDBJ databases">
        <authorList>
            <person name="Chen W.-M."/>
        </authorList>
    </citation>
    <scope>NUCLEOTIDE SEQUENCE [LARGE SCALE GENOMIC DNA]</scope>
    <source>
        <strain evidence="6 7">FSY-9</strain>
    </source>
</reference>
<keyword evidence="3" id="KW-0804">Transcription</keyword>
<dbReference type="GO" id="GO:0003700">
    <property type="term" value="F:DNA-binding transcription factor activity"/>
    <property type="evidence" value="ECO:0007669"/>
    <property type="project" value="TreeGrafter"/>
</dbReference>
<feature type="domain" description="IclR-ED" evidence="5">
    <location>
        <begin position="58"/>
        <end position="248"/>
    </location>
</feature>
<dbReference type="AlphaFoldDB" id="A0A3S2VVJ4"/>
<dbReference type="Gene3D" id="1.10.10.10">
    <property type="entry name" value="Winged helix-like DNA-binding domain superfamily/Winged helix DNA-binding domain"/>
    <property type="match status" value="1"/>
</dbReference>
<dbReference type="InterPro" id="IPR036388">
    <property type="entry name" value="WH-like_DNA-bd_sf"/>
</dbReference>
<dbReference type="PROSITE" id="PS51078">
    <property type="entry name" value="ICLR_ED"/>
    <property type="match status" value="1"/>
</dbReference>
<dbReference type="Pfam" id="PF09339">
    <property type="entry name" value="HTH_IclR"/>
    <property type="match status" value="1"/>
</dbReference>
<dbReference type="SUPFAM" id="SSF55781">
    <property type="entry name" value="GAF domain-like"/>
    <property type="match status" value="1"/>
</dbReference>
<dbReference type="InterPro" id="IPR050707">
    <property type="entry name" value="HTH_MetabolicPath_Reg"/>
</dbReference>
<dbReference type="Gene3D" id="3.30.450.40">
    <property type="match status" value="1"/>
</dbReference>
<dbReference type="Proteomes" id="UP000282837">
    <property type="component" value="Unassembled WGS sequence"/>
</dbReference>
<dbReference type="InterPro" id="IPR029016">
    <property type="entry name" value="GAF-like_dom_sf"/>
</dbReference>
<protein>
    <submittedName>
        <fullName evidence="6">IclR family transcriptional regulator</fullName>
    </submittedName>
</protein>
<dbReference type="GO" id="GO:0003677">
    <property type="term" value="F:DNA binding"/>
    <property type="evidence" value="ECO:0007669"/>
    <property type="project" value="UniProtKB-KW"/>
</dbReference>
<dbReference type="Pfam" id="PF01614">
    <property type="entry name" value="IclR_C"/>
    <property type="match status" value="1"/>
</dbReference>
<feature type="domain" description="HTH iclR-type" evidence="4">
    <location>
        <begin position="10"/>
        <end position="70"/>
    </location>
</feature>
<dbReference type="GO" id="GO:0045892">
    <property type="term" value="P:negative regulation of DNA-templated transcription"/>
    <property type="evidence" value="ECO:0007669"/>
    <property type="project" value="TreeGrafter"/>
</dbReference>
<evidence type="ECO:0000259" key="4">
    <source>
        <dbReference type="PROSITE" id="PS51077"/>
    </source>
</evidence>
<sequence length="248" mass="27030">MAESNTSSHVKSAMRTLDIIEYVVARGGPCVAQEIASALSIPVSSLSYLLATLVERSYLVREGRFYLPGAGLHRLQARSEPSLEERVAPLVKALRVQANETASFFVREGWQVLTLVTESSDHALRYALAVGTRMPLHGLAAGKAILAALPVEEFERYLAETRRERFTEATLVEPAALRVEIARIRQSGLARTHSEYSVGIEGMARAVVVAGEVVGALAVAIPSVRYDEAVERRCATLLERTGQLLEMA</sequence>
<organism evidence="6 7">
    <name type="scientific">Novosphingobium umbonatum</name>
    <dbReference type="NCBI Taxonomy" id="1908524"/>
    <lineage>
        <taxon>Bacteria</taxon>
        <taxon>Pseudomonadati</taxon>
        <taxon>Pseudomonadota</taxon>
        <taxon>Alphaproteobacteria</taxon>
        <taxon>Sphingomonadales</taxon>
        <taxon>Sphingomonadaceae</taxon>
        <taxon>Novosphingobium</taxon>
    </lineage>
</organism>
<dbReference type="RefSeq" id="WP_127705976.1">
    <property type="nucleotide sequence ID" value="NZ_SACO01000002.1"/>
</dbReference>
<dbReference type="SUPFAM" id="SSF46785">
    <property type="entry name" value="Winged helix' DNA-binding domain"/>
    <property type="match status" value="1"/>
</dbReference>
<dbReference type="OrthoDB" id="9807558at2"/>
<evidence type="ECO:0000256" key="3">
    <source>
        <dbReference type="ARBA" id="ARBA00023163"/>
    </source>
</evidence>
<evidence type="ECO:0000256" key="1">
    <source>
        <dbReference type="ARBA" id="ARBA00023015"/>
    </source>
</evidence>
<dbReference type="InterPro" id="IPR005471">
    <property type="entry name" value="Tscrpt_reg_IclR_N"/>
</dbReference>
<dbReference type="PANTHER" id="PTHR30136">
    <property type="entry name" value="HELIX-TURN-HELIX TRANSCRIPTIONAL REGULATOR, ICLR FAMILY"/>
    <property type="match status" value="1"/>
</dbReference>
<dbReference type="PANTHER" id="PTHR30136:SF24">
    <property type="entry name" value="HTH-TYPE TRANSCRIPTIONAL REPRESSOR ALLR"/>
    <property type="match status" value="1"/>
</dbReference>
<evidence type="ECO:0000313" key="7">
    <source>
        <dbReference type="Proteomes" id="UP000282837"/>
    </source>
</evidence>
<name>A0A3S2VVJ4_9SPHN</name>
<dbReference type="InterPro" id="IPR014757">
    <property type="entry name" value="Tscrpt_reg_IclR_C"/>
</dbReference>
<keyword evidence="1" id="KW-0805">Transcription regulation</keyword>
<gene>
    <name evidence="6" type="ORF">EOE18_02665</name>
</gene>
<keyword evidence="7" id="KW-1185">Reference proteome</keyword>
<evidence type="ECO:0000259" key="5">
    <source>
        <dbReference type="PROSITE" id="PS51078"/>
    </source>
</evidence>
<keyword evidence="2" id="KW-0238">DNA-binding</keyword>
<evidence type="ECO:0000256" key="2">
    <source>
        <dbReference type="ARBA" id="ARBA00023125"/>
    </source>
</evidence>
<dbReference type="PROSITE" id="PS51077">
    <property type="entry name" value="HTH_ICLR"/>
    <property type="match status" value="1"/>
</dbReference>
<evidence type="ECO:0000313" key="6">
    <source>
        <dbReference type="EMBL" id="RVU06883.1"/>
    </source>
</evidence>
<dbReference type="EMBL" id="SACO01000002">
    <property type="protein sequence ID" value="RVU06883.1"/>
    <property type="molecule type" value="Genomic_DNA"/>
</dbReference>
<dbReference type="InterPro" id="IPR036390">
    <property type="entry name" value="WH_DNA-bd_sf"/>
</dbReference>
<accession>A0A3S2VVJ4</accession>
<proteinExistence type="predicted"/>